<reference evidence="2 3" key="1">
    <citation type="submission" date="2017-12" db="EMBL/GenBank/DDBJ databases">
        <title>Comparative genomics of Botrytis spp.</title>
        <authorList>
            <person name="Valero-Jimenez C.A."/>
            <person name="Tapia P."/>
            <person name="Veloso J."/>
            <person name="Silva-Moreno E."/>
            <person name="Staats M."/>
            <person name="Valdes J.H."/>
            <person name="Van Kan J.A.L."/>
        </authorList>
    </citation>
    <scope>NUCLEOTIDE SEQUENCE [LARGE SCALE GENOMIC DNA]</scope>
    <source>
        <strain evidence="2 3">Be9601</strain>
    </source>
</reference>
<dbReference type="Proteomes" id="UP000297229">
    <property type="component" value="Unassembled WGS sequence"/>
</dbReference>
<keyword evidence="3" id="KW-1185">Reference proteome</keyword>
<dbReference type="AlphaFoldDB" id="A0A4Z1JHS3"/>
<evidence type="ECO:0000313" key="2">
    <source>
        <dbReference type="EMBL" id="TGO73289.1"/>
    </source>
</evidence>
<feature type="signal peptide" evidence="1">
    <location>
        <begin position="1"/>
        <end position="22"/>
    </location>
</feature>
<evidence type="ECO:0000313" key="3">
    <source>
        <dbReference type="Proteomes" id="UP000297229"/>
    </source>
</evidence>
<accession>A0A4Z1JHS3</accession>
<keyword evidence="1" id="KW-0732">Signal</keyword>
<protein>
    <submittedName>
        <fullName evidence="2">Uncharacterized protein</fullName>
    </submittedName>
</protein>
<sequence>MTTRRLSSIFCSLVLMTAKVLEFETSLVPPEEKVKKFGSGRQDLHRKWLSFGTRIPTEPIRANEASYMVLIKEYNANIFGTTDGCCWADTLGVVV</sequence>
<name>A0A4Z1JHS3_9HELO</name>
<evidence type="ECO:0000256" key="1">
    <source>
        <dbReference type="SAM" id="SignalP"/>
    </source>
</evidence>
<dbReference type="EMBL" id="PQXM01000372">
    <property type="protein sequence ID" value="TGO73289.1"/>
    <property type="molecule type" value="Genomic_DNA"/>
</dbReference>
<gene>
    <name evidence="2" type="ORF">BELL_0374g00080</name>
</gene>
<organism evidence="2 3">
    <name type="scientific">Botrytis elliptica</name>
    <dbReference type="NCBI Taxonomy" id="278938"/>
    <lineage>
        <taxon>Eukaryota</taxon>
        <taxon>Fungi</taxon>
        <taxon>Dikarya</taxon>
        <taxon>Ascomycota</taxon>
        <taxon>Pezizomycotina</taxon>
        <taxon>Leotiomycetes</taxon>
        <taxon>Helotiales</taxon>
        <taxon>Sclerotiniaceae</taxon>
        <taxon>Botrytis</taxon>
    </lineage>
</organism>
<feature type="chain" id="PRO_5021394802" evidence="1">
    <location>
        <begin position="23"/>
        <end position="95"/>
    </location>
</feature>
<comment type="caution">
    <text evidence="2">The sequence shown here is derived from an EMBL/GenBank/DDBJ whole genome shotgun (WGS) entry which is preliminary data.</text>
</comment>
<proteinExistence type="predicted"/>